<comment type="caution">
    <text evidence="2">The sequence shown here is derived from an EMBL/GenBank/DDBJ whole genome shotgun (WGS) entry which is preliminary data.</text>
</comment>
<gene>
    <name evidence="2" type="ORF">EYF80_021631</name>
</gene>
<name>A0A4Z2HQX8_9TELE</name>
<accession>A0A4Z2HQX8</accession>
<feature type="compositionally biased region" description="Basic and acidic residues" evidence="1">
    <location>
        <begin position="1"/>
        <end position="38"/>
    </location>
</feature>
<keyword evidence="3" id="KW-1185">Reference proteome</keyword>
<dbReference type="EMBL" id="SRLO01000194">
    <property type="protein sequence ID" value="TNN68148.1"/>
    <property type="molecule type" value="Genomic_DNA"/>
</dbReference>
<evidence type="ECO:0000313" key="2">
    <source>
        <dbReference type="EMBL" id="TNN68148.1"/>
    </source>
</evidence>
<dbReference type="AlphaFoldDB" id="A0A4Z2HQX8"/>
<proteinExistence type="predicted"/>
<dbReference type="Proteomes" id="UP000314294">
    <property type="component" value="Unassembled WGS sequence"/>
</dbReference>
<sequence length="153" mass="17525">MPHELRPRRREGGRERRAKADSRDDTRCSFTSERDTTERLQPPTAQGWLRSRDQWAGIPLFTLLKIDFTHCDDVASRDKTPLLLSSPPPLLHTITLLPPSLLPRPHHQASHAVIGMQRSPRLHAASPHNPVGRTFAEKNRTFPMSWEKGNFKE</sequence>
<organism evidence="2 3">
    <name type="scientific">Liparis tanakae</name>
    <name type="common">Tanaka's snailfish</name>
    <dbReference type="NCBI Taxonomy" id="230148"/>
    <lineage>
        <taxon>Eukaryota</taxon>
        <taxon>Metazoa</taxon>
        <taxon>Chordata</taxon>
        <taxon>Craniata</taxon>
        <taxon>Vertebrata</taxon>
        <taxon>Euteleostomi</taxon>
        <taxon>Actinopterygii</taxon>
        <taxon>Neopterygii</taxon>
        <taxon>Teleostei</taxon>
        <taxon>Neoteleostei</taxon>
        <taxon>Acanthomorphata</taxon>
        <taxon>Eupercaria</taxon>
        <taxon>Perciformes</taxon>
        <taxon>Cottioidei</taxon>
        <taxon>Cottales</taxon>
        <taxon>Liparidae</taxon>
        <taxon>Liparis</taxon>
    </lineage>
</organism>
<feature type="region of interest" description="Disordered" evidence="1">
    <location>
        <begin position="1"/>
        <end position="44"/>
    </location>
</feature>
<reference evidence="2 3" key="1">
    <citation type="submission" date="2019-03" db="EMBL/GenBank/DDBJ databases">
        <title>First draft genome of Liparis tanakae, snailfish: a comprehensive survey of snailfish specific genes.</title>
        <authorList>
            <person name="Kim W."/>
            <person name="Song I."/>
            <person name="Jeong J.-H."/>
            <person name="Kim D."/>
            <person name="Kim S."/>
            <person name="Ryu S."/>
            <person name="Song J.Y."/>
            <person name="Lee S.K."/>
        </authorList>
    </citation>
    <scope>NUCLEOTIDE SEQUENCE [LARGE SCALE GENOMIC DNA]</scope>
    <source>
        <tissue evidence="2">Muscle</tissue>
    </source>
</reference>
<protein>
    <submittedName>
        <fullName evidence="2">Uncharacterized protein</fullName>
    </submittedName>
</protein>
<evidence type="ECO:0000256" key="1">
    <source>
        <dbReference type="SAM" id="MobiDB-lite"/>
    </source>
</evidence>
<evidence type="ECO:0000313" key="3">
    <source>
        <dbReference type="Proteomes" id="UP000314294"/>
    </source>
</evidence>